<dbReference type="PROSITE" id="PS50860">
    <property type="entry name" value="AA_TRNA_LIGASE_II_ALA"/>
    <property type="match status" value="1"/>
</dbReference>
<dbReference type="Gene3D" id="3.30.930.10">
    <property type="entry name" value="Bira Bifunctional Protein, Domain 2"/>
    <property type="match status" value="1"/>
</dbReference>
<dbReference type="Gene3D" id="2.40.30.130">
    <property type="match status" value="1"/>
</dbReference>
<dbReference type="InterPro" id="IPR018165">
    <property type="entry name" value="Ala-tRNA-synth_IIc_core"/>
</dbReference>
<dbReference type="HAMAP" id="MF_00036_B">
    <property type="entry name" value="Ala_tRNA_synth_B"/>
    <property type="match status" value="1"/>
</dbReference>
<proteinExistence type="inferred from homology"/>
<accession>A0A1F5F4K5</accession>
<dbReference type="Pfam" id="PF01411">
    <property type="entry name" value="tRNA-synt_2c"/>
    <property type="match status" value="1"/>
</dbReference>
<comment type="catalytic activity">
    <reaction evidence="11">
        <text>tRNA(Ala) + L-alanine + ATP = L-alanyl-tRNA(Ala) + AMP + diphosphate</text>
        <dbReference type="Rhea" id="RHEA:12540"/>
        <dbReference type="Rhea" id="RHEA-COMP:9657"/>
        <dbReference type="Rhea" id="RHEA-COMP:9923"/>
        <dbReference type="ChEBI" id="CHEBI:30616"/>
        <dbReference type="ChEBI" id="CHEBI:33019"/>
        <dbReference type="ChEBI" id="CHEBI:57972"/>
        <dbReference type="ChEBI" id="CHEBI:78442"/>
        <dbReference type="ChEBI" id="CHEBI:78497"/>
        <dbReference type="ChEBI" id="CHEBI:456215"/>
        <dbReference type="EC" id="6.1.1.7"/>
    </reaction>
</comment>
<evidence type="ECO:0000256" key="9">
    <source>
        <dbReference type="ARBA" id="ARBA00022917"/>
    </source>
</evidence>
<dbReference type="AlphaFoldDB" id="A0A1F5F4K5"/>
<organism evidence="13 14">
    <name type="scientific">Candidatus Coatesbacteria bacterium RBG_13_66_14</name>
    <dbReference type="NCBI Taxonomy" id="1817816"/>
    <lineage>
        <taxon>Bacteria</taxon>
        <taxon>Candidatus Coatesiibacteriota</taxon>
    </lineage>
</organism>
<dbReference type="InterPro" id="IPR018162">
    <property type="entry name" value="Ala-tRNA-ligase_IIc_anticod-bd"/>
</dbReference>
<keyword evidence="4 11" id="KW-0479">Metal-binding</keyword>
<dbReference type="GO" id="GO:0006419">
    <property type="term" value="P:alanyl-tRNA aminoacylation"/>
    <property type="evidence" value="ECO:0007669"/>
    <property type="project" value="UniProtKB-UniRule"/>
</dbReference>
<feature type="domain" description="Alanyl-transfer RNA synthetases family profile" evidence="12">
    <location>
        <begin position="2"/>
        <end position="704"/>
    </location>
</feature>
<comment type="similarity">
    <text evidence="1 11">Belongs to the class-II aminoacyl-tRNA synthetase family.</text>
</comment>
<sequence>MPTSHEIKRTYLDFFVQRGHTEVPSAPLAPRDDPSLLFNSAGMVQFKPYWAGTVPVPFSPARACSLQKCFRMTDLENVGRTPRHHTFFEMLGNFSFGDYFKEEAIRWAWELSVDVYGMDPERIHAAVFTDDDEAHRLWREIIGLPAERVIRLGAEDNFWGPAGKTGACGPSSELYWDNGPKRGCGRPDCRPGCACERFVEYWNLVFPQFDMQPDGTLAPLKNRGIDTGLGVDRLTAILQGKAGDYDTDLFRPIIEATAVIVGRDPDDPAVRPKLWAVADHARALTVTLAEGVIPSNTGRGYALRRLLRRAGRLGFELGVEEPFVYRLVDPVNDVLGLSYPEMLPRAERTKEAICREEERFLGTLAAGMEVFSGIVGNLSGKIISGRDAFKLYDTFGFPVDLTAVMAEERGLSVDLDGFEGELEAARETSRASARFHSGDGGPTVTGLESIFRGYDALELESRVVALFDAGHEPVDALETGAEGTVVLDETPFYAESGGQVGDTGELTTDSGAVFKVADTRKAGLAHLHTGTIKTGSLNVGETVRAAVDESRRRRIQAHHTATHVLHWALRKVLGEHAVQAGSWVGPDYFRFDLNHPRAVSENELEEITRLVNGKILENDPVRWRIVTLDEAKRLGAMMLFGEKYSGEVRLVETGDFSKELCGGTHARATGEIGSLYVVQEGALAAGIRRIEAVCGMAAVEHMNRREGLLNRAASLVKVPPAELPGRVETLLEDRRTAEKKIIELEERLAAGGSRNLANEAEVIDGVRLLAAELPGVGAKALRGTVDRLKEELGSAVILLATRDGDKAVLACGVTADLVERLHAGKLMGELAPLLGGQGGGRPDFAQGGGIFPDKLPLVFAKIRELVGGGR</sequence>
<dbReference type="InterPro" id="IPR002318">
    <property type="entry name" value="Ala-tRNA-lgiase_IIc"/>
</dbReference>
<keyword evidence="2 11" id="KW-0820">tRNA-binding</keyword>
<evidence type="ECO:0000259" key="12">
    <source>
        <dbReference type="PROSITE" id="PS50860"/>
    </source>
</evidence>
<feature type="binding site" evidence="11">
    <location>
        <position position="661"/>
    </location>
    <ligand>
        <name>Zn(2+)</name>
        <dbReference type="ChEBI" id="CHEBI:29105"/>
    </ligand>
</feature>
<dbReference type="Pfam" id="PF07973">
    <property type="entry name" value="tRNA_SAD"/>
    <property type="match status" value="1"/>
</dbReference>
<keyword evidence="11" id="KW-0963">Cytoplasm</keyword>
<dbReference type="Gene3D" id="6.10.250.550">
    <property type="match status" value="1"/>
</dbReference>
<dbReference type="SUPFAM" id="SSF55681">
    <property type="entry name" value="Class II aaRS and biotin synthetases"/>
    <property type="match status" value="1"/>
</dbReference>
<keyword evidence="3 11" id="KW-0436">Ligase</keyword>
<evidence type="ECO:0000256" key="10">
    <source>
        <dbReference type="ARBA" id="ARBA00023146"/>
    </source>
</evidence>
<dbReference type="GO" id="GO:0005524">
    <property type="term" value="F:ATP binding"/>
    <property type="evidence" value="ECO:0007669"/>
    <property type="project" value="UniProtKB-UniRule"/>
</dbReference>
<dbReference type="Gene3D" id="3.30.980.10">
    <property type="entry name" value="Threonyl-trna Synthetase, Chain A, domain 2"/>
    <property type="match status" value="1"/>
</dbReference>
<dbReference type="PANTHER" id="PTHR11777:SF9">
    <property type="entry name" value="ALANINE--TRNA LIGASE, CYTOPLASMIC"/>
    <property type="match status" value="1"/>
</dbReference>
<dbReference type="InterPro" id="IPR050058">
    <property type="entry name" value="Ala-tRNA_ligase"/>
</dbReference>
<dbReference type="Gene3D" id="3.10.310.40">
    <property type="match status" value="1"/>
</dbReference>
<dbReference type="Proteomes" id="UP000177187">
    <property type="component" value="Unassembled WGS sequence"/>
</dbReference>
<evidence type="ECO:0000256" key="3">
    <source>
        <dbReference type="ARBA" id="ARBA00022598"/>
    </source>
</evidence>
<dbReference type="InterPro" id="IPR018164">
    <property type="entry name" value="Ala-tRNA-synth_IIc_N"/>
</dbReference>
<evidence type="ECO:0000256" key="7">
    <source>
        <dbReference type="ARBA" id="ARBA00022840"/>
    </source>
</evidence>
<dbReference type="GO" id="GO:0000049">
    <property type="term" value="F:tRNA binding"/>
    <property type="evidence" value="ECO:0007669"/>
    <property type="project" value="UniProtKB-KW"/>
</dbReference>
<feature type="binding site" evidence="11">
    <location>
        <position position="665"/>
    </location>
    <ligand>
        <name>Zn(2+)</name>
        <dbReference type="ChEBI" id="CHEBI:29105"/>
    </ligand>
</feature>
<dbReference type="GO" id="GO:0005829">
    <property type="term" value="C:cytosol"/>
    <property type="evidence" value="ECO:0007669"/>
    <property type="project" value="TreeGrafter"/>
</dbReference>
<keyword evidence="7 11" id="KW-0067">ATP-binding</keyword>
<dbReference type="FunFam" id="3.10.310.40:FF:000001">
    <property type="entry name" value="Alanine--tRNA ligase"/>
    <property type="match status" value="1"/>
</dbReference>
<dbReference type="InterPro" id="IPR009000">
    <property type="entry name" value="Transl_B-barrel_sf"/>
</dbReference>
<dbReference type="InterPro" id="IPR003156">
    <property type="entry name" value="DHHA1_dom"/>
</dbReference>
<keyword evidence="6 11" id="KW-0862">Zinc</keyword>
<comment type="cofactor">
    <cofactor evidence="11">
        <name>Zn(2+)</name>
        <dbReference type="ChEBI" id="CHEBI:29105"/>
    </cofactor>
    <text evidence="11">Binds 1 zinc ion per subunit.</text>
</comment>
<reference evidence="13 14" key="1">
    <citation type="journal article" date="2016" name="Nat. Commun.">
        <title>Thousands of microbial genomes shed light on interconnected biogeochemical processes in an aquifer system.</title>
        <authorList>
            <person name="Anantharaman K."/>
            <person name="Brown C.T."/>
            <person name="Hug L.A."/>
            <person name="Sharon I."/>
            <person name="Castelle C.J."/>
            <person name="Probst A.J."/>
            <person name="Thomas B.C."/>
            <person name="Singh A."/>
            <person name="Wilkins M.J."/>
            <person name="Karaoz U."/>
            <person name="Brodie E.L."/>
            <person name="Williams K.H."/>
            <person name="Hubbard S.S."/>
            <person name="Banfield J.F."/>
        </authorList>
    </citation>
    <scope>NUCLEOTIDE SEQUENCE [LARGE SCALE GENOMIC DNA]</scope>
</reference>
<comment type="domain">
    <text evidence="11">Consists of three domains; the N-terminal catalytic domain, the editing domain and the C-terminal C-Ala domain. The editing domain removes incorrectly charged amino acids, while the C-Ala domain, along with tRNA(Ala), serves as a bridge to cooperatively bring together the editing and aminoacylation centers thus stimulating deacylation of misacylated tRNAs.</text>
</comment>
<dbReference type="InterPro" id="IPR012947">
    <property type="entry name" value="tRNA_SAD"/>
</dbReference>
<feature type="binding site" evidence="11">
    <location>
        <position position="559"/>
    </location>
    <ligand>
        <name>Zn(2+)</name>
        <dbReference type="ChEBI" id="CHEBI:29105"/>
    </ligand>
</feature>
<comment type="caution">
    <text evidence="13">The sequence shown here is derived from an EMBL/GenBank/DDBJ whole genome shotgun (WGS) entry which is preliminary data.</text>
</comment>
<dbReference type="SUPFAM" id="SSF55186">
    <property type="entry name" value="ThrRS/AlaRS common domain"/>
    <property type="match status" value="1"/>
</dbReference>
<dbReference type="EMBL" id="MFAF01000100">
    <property type="protein sequence ID" value="OGD74563.1"/>
    <property type="molecule type" value="Genomic_DNA"/>
</dbReference>
<dbReference type="FunFam" id="3.30.980.10:FF:000004">
    <property type="entry name" value="Alanine--tRNA ligase, cytoplasmic"/>
    <property type="match status" value="1"/>
</dbReference>
<evidence type="ECO:0000313" key="13">
    <source>
        <dbReference type="EMBL" id="OGD74563.1"/>
    </source>
</evidence>
<protein>
    <recommendedName>
        <fullName evidence="11">Alanine--tRNA ligase</fullName>
        <ecNumber evidence="11">6.1.1.7</ecNumber>
    </recommendedName>
    <alternativeName>
        <fullName evidence="11">Alanyl-tRNA synthetase</fullName>
        <shortName evidence="11">AlaRS</shortName>
    </alternativeName>
</protein>
<evidence type="ECO:0000256" key="4">
    <source>
        <dbReference type="ARBA" id="ARBA00022723"/>
    </source>
</evidence>
<dbReference type="FunFam" id="3.30.54.20:FF:000001">
    <property type="entry name" value="Alanine--tRNA ligase"/>
    <property type="match status" value="1"/>
</dbReference>
<evidence type="ECO:0000256" key="8">
    <source>
        <dbReference type="ARBA" id="ARBA00022884"/>
    </source>
</evidence>
<evidence type="ECO:0000256" key="5">
    <source>
        <dbReference type="ARBA" id="ARBA00022741"/>
    </source>
</evidence>
<gene>
    <name evidence="11" type="primary">alaS</name>
    <name evidence="13" type="ORF">A2Y64_00910</name>
</gene>
<dbReference type="FunFam" id="2.40.30.130:FF:000001">
    <property type="entry name" value="Alanine--tRNA ligase"/>
    <property type="match status" value="1"/>
</dbReference>
<dbReference type="InterPro" id="IPR023033">
    <property type="entry name" value="Ala_tRNA_ligase_euk/bac"/>
</dbReference>
<keyword evidence="5 11" id="KW-0547">Nucleotide-binding</keyword>
<name>A0A1F5F4K5_9BACT</name>
<dbReference type="GO" id="GO:0002161">
    <property type="term" value="F:aminoacyl-tRNA deacylase activity"/>
    <property type="evidence" value="ECO:0007669"/>
    <property type="project" value="TreeGrafter"/>
</dbReference>
<comment type="subcellular location">
    <subcellularLocation>
        <location evidence="11">Cytoplasm</location>
    </subcellularLocation>
</comment>
<comment type="function">
    <text evidence="11">Catalyzes the attachment of alanine to tRNA(Ala) in a two-step reaction: alanine is first activated by ATP to form Ala-AMP and then transferred to the acceptor end of tRNA(Ala). Also edits incorrectly charged Ser-tRNA(Ala) and Gly-tRNA(Ala) via its editing domain.</text>
</comment>
<dbReference type="EC" id="6.1.1.7" evidence="11"/>
<dbReference type="GO" id="GO:0004813">
    <property type="term" value="F:alanine-tRNA ligase activity"/>
    <property type="evidence" value="ECO:0007669"/>
    <property type="project" value="UniProtKB-UniRule"/>
</dbReference>
<feature type="binding site" evidence="11">
    <location>
        <position position="563"/>
    </location>
    <ligand>
        <name>Zn(2+)</name>
        <dbReference type="ChEBI" id="CHEBI:29105"/>
    </ligand>
</feature>
<evidence type="ECO:0000256" key="11">
    <source>
        <dbReference type="HAMAP-Rule" id="MF_00036"/>
    </source>
</evidence>
<evidence type="ECO:0000256" key="2">
    <source>
        <dbReference type="ARBA" id="ARBA00022555"/>
    </source>
</evidence>
<dbReference type="NCBIfam" id="TIGR00344">
    <property type="entry name" value="alaS"/>
    <property type="match status" value="1"/>
</dbReference>
<dbReference type="PRINTS" id="PR00980">
    <property type="entry name" value="TRNASYNTHALA"/>
</dbReference>
<keyword evidence="8 11" id="KW-0694">RNA-binding</keyword>
<dbReference type="SMART" id="SM00863">
    <property type="entry name" value="tRNA_SAD"/>
    <property type="match status" value="1"/>
</dbReference>
<dbReference type="SUPFAM" id="SSF50447">
    <property type="entry name" value="Translation proteins"/>
    <property type="match status" value="1"/>
</dbReference>
<dbReference type="PANTHER" id="PTHR11777">
    <property type="entry name" value="ALANYL-TRNA SYNTHETASE"/>
    <property type="match status" value="1"/>
</dbReference>
<evidence type="ECO:0000256" key="1">
    <source>
        <dbReference type="ARBA" id="ARBA00008226"/>
    </source>
</evidence>
<dbReference type="STRING" id="1817816.A2Y64_00910"/>
<dbReference type="Gene3D" id="3.30.54.20">
    <property type="match status" value="1"/>
</dbReference>
<dbReference type="InterPro" id="IPR018163">
    <property type="entry name" value="Thr/Ala-tRNA-synth_IIc_edit"/>
</dbReference>
<keyword evidence="9 11" id="KW-0648">Protein biosynthesis</keyword>
<evidence type="ECO:0000313" key="14">
    <source>
        <dbReference type="Proteomes" id="UP000177187"/>
    </source>
</evidence>
<dbReference type="GO" id="GO:0008270">
    <property type="term" value="F:zinc ion binding"/>
    <property type="evidence" value="ECO:0007669"/>
    <property type="project" value="UniProtKB-UniRule"/>
</dbReference>
<keyword evidence="10 11" id="KW-0030">Aminoacyl-tRNA synthetase</keyword>
<dbReference type="Pfam" id="PF02272">
    <property type="entry name" value="DHHA1"/>
    <property type="match status" value="1"/>
</dbReference>
<evidence type="ECO:0000256" key="6">
    <source>
        <dbReference type="ARBA" id="ARBA00022833"/>
    </source>
</evidence>
<dbReference type="SUPFAM" id="SSF101353">
    <property type="entry name" value="Putative anticodon-binding domain of alanyl-tRNA synthetase (AlaRS)"/>
    <property type="match status" value="1"/>
</dbReference>
<dbReference type="InterPro" id="IPR045864">
    <property type="entry name" value="aa-tRNA-synth_II/BPL/LPL"/>
</dbReference>
<dbReference type="CDD" id="cd00673">
    <property type="entry name" value="AlaRS_core"/>
    <property type="match status" value="1"/>
</dbReference>